<sequence>MRRNPDFGLPAARSLAGQSIIWVTGDSGYPLRPWLMTPLTQYQPNTPEERYNHRFKYVRSLIERCLLKHRILHYSLVKAYDEIEEVEEVDLEMFEAIDNEIRNRQGINEVISW</sequence>
<evidence type="ECO:0000313" key="1">
    <source>
        <dbReference type="EMBL" id="KAF0749903.1"/>
    </source>
</evidence>
<dbReference type="EMBL" id="VUJU01005930">
    <property type="protein sequence ID" value="KAF0749903.1"/>
    <property type="molecule type" value="Genomic_DNA"/>
</dbReference>
<name>A0A6G0Y5Z2_APHCR</name>
<accession>A0A6G0Y5Z2</accession>
<evidence type="ECO:0000313" key="2">
    <source>
        <dbReference type="Proteomes" id="UP000478052"/>
    </source>
</evidence>
<dbReference type="AlphaFoldDB" id="A0A6G0Y5Z2"/>
<dbReference type="Proteomes" id="UP000478052">
    <property type="component" value="Unassembled WGS sequence"/>
</dbReference>
<organism evidence="1 2">
    <name type="scientific">Aphis craccivora</name>
    <name type="common">Cowpea aphid</name>
    <dbReference type="NCBI Taxonomy" id="307492"/>
    <lineage>
        <taxon>Eukaryota</taxon>
        <taxon>Metazoa</taxon>
        <taxon>Ecdysozoa</taxon>
        <taxon>Arthropoda</taxon>
        <taxon>Hexapoda</taxon>
        <taxon>Insecta</taxon>
        <taxon>Pterygota</taxon>
        <taxon>Neoptera</taxon>
        <taxon>Paraneoptera</taxon>
        <taxon>Hemiptera</taxon>
        <taxon>Sternorrhyncha</taxon>
        <taxon>Aphidomorpha</taxon>
        <taxon>Aphidoidea</taxon>
        <taxon>Aphididae</taxon>
        <taxon>Aphidini</taxon>
        <taxon>Aphis</taxon>
        <taxon>Aphis</taxon>
    </lineage>
</organism>
<keyword evidence="2" id="KW-1185">Reference proteome</keyword>
<gene>
    <name evidence="1" type="ORF">FWK35_00022967</name>
</gene>
<dbReference type="OrthoDB" id="6770542at2759"/>
<comment type="caution">
    <text evidence="1">The sequence shown here is derived from an EMBL/GenBank/DDBJ whole genome shotgun (WGS) entry which is preliminary data.</text>
</comment>
<reference evidence="1 2" key="1">
    <citation type="submission" date="2019-08" db="EMBL/GenBank/DDBJ databases">
        <title>Whole genome of Aphis craccivora.</title>
        <authorList>
            <person name="Voronova N.V."/>
            <person name="Shulinski R.S."/>
            <person name="Bandarenka Y.V."/>
            <person name="Zhorov D.G."/>
            <person name="Warner D."/>
        </authorList>
    </citation>
    <scope>NUCLEOTIDE SEQUENCE [LARGE SCALE GENOMIC DNA]</scope>
    <source>
        <strain evidence="1">180601</strain>
        <tissue evidence="1">Whole Body</tissue>
    </source>
</reference>
<protein>
    <submittedName>
        <fullName evidence="1">Putative nuclease HARBI1</fullName>
    </submittedName>
</protein>
<proteinExistence type="predicted"/>